<gene>
    <name evidence="1" type="ORF">F4821DRAFT_13728</name>
</gene>
<evidence type="ECO:0000313" key="1">
    <source>
        <dbReference type="EMBL" id="KAI6082076.1"/>
    </source>
</evidence>
<dbReference type="Proteomes" id="UP001497680">
    <property type="component" value="Unassembled WGS sequence"/>
</dbReference>
<comment type="caution">
    <text evidence="1">The sequence shown here is derived from an EMBL/GenBank/DDBJ whole genome shotgun (WGS) entry which is preliminary data.</text>
</comment>
<reference evidence="1 2" key="1">
    <citation type="journal article" date="2022" name="New Phytol.">
        <title>Ecological generalism drives hyperdiversity of secondary metabolite gene clusters in xylarialean endophytes.</title>
        <authorList>
            <person name="Franco M.E.E."/>
            <person name="Wisecaver J.H."/>
            <person name="Arnold A.E."/>
            <person name="Ju Y.M."/>
            <person name="Slot J.C."/>
            <person name="Ahrendt S."/>
            <person name="Moore L.P."/>
            <person name="Eastman K.E."/>
            <person name="Scott K."/>
            <person name="Konkel Z."/>
            <person name="Mondo S.J."/>
            <person name="Kuo A."/>
            <person name="Hayes R.D."/>
            <person name="Haridas S."/>
            <person name="Andreopoulos B."/>
            <person name="Riley R."/>
            <person name="LaButti K."/>
            <person name="Pangilinan J."/>
            <person name="Lipzen A."/>
            <person name="Amirebrahimi M."/>
            <person name="Yan J."/>
            <person name="Adam C."/>
            <person name="Keymanesh K."/>
            <person name="Ng V."/>
            <person name="Louie K."/>
            <person name="Northen T."/>
            <person name="Drula E."/>
            <person name="Henrissat B."/>
            <person name="Hsieh H.M."/>
            <person name="Youens-Clark K."/>
            <person name="Lutzoni F."/>
            <person name="Miadlikowska J."/>
            <person name="Eastwood D.C."/>
            <person name="Hamelin R.C."/>
            <person name="Grigoriev I.V."/>
            <person name="U'Ren J.M."/>
        </authorList>
    </citation>
    <scope>NUCLEOTIDE SEQUENCE [LARGE SCALE GENOMIC DNA]</scope>
    <source>
        <strain evidence="1 2">ER1909</strain>
    </source>
</reference>
<name>A0ACC0CNY0_9PEZI</name>
<sequence length="434" mass="47902">MASIESLASSILEQVSKLSSLLQEAGTAPPTFAESGFGAFSHEEDTQTGKSLRETRSKILDAAQDLVQLVRGPTEHVLTLAWSAADAANIDLITRLKIPQHVPLESSISIQDLSAAIDVPEQLLARVVRYAVANGLFQEEPNNIIRHSASSAALVRNPHLANIVHFGTEFLGNILMKVPDAVLLKRDDPAHAVHAAFNIAYRTDETLFEYLHKNEDLTRKYHEYLAGRVNTPLWSVDRLRTAWPWTSKGKVTVVDIGGSSGHTVRALAPLMPEATFIVQDSNLPALEMGRQAVVEDPSLQSRISFTEYDFFKPQPVQADIYIYRHILHDWSDEDSIKILSSLLPAMRPGVKVLISEAIVPDPPAKRLNTLASKMVRIEDQFMLAAHDAYERTVADFESLFQTLSPGNFRLVGVTSGTEAGAFQSLLEFEFLGSQ</sequence>
<proteinExistence type="predicted"/>
<organism evidence="1 2">
    <name type="scientific">Hypoxylon rubiginosum</name>
    <dbReference type="NCBI Taxonomy" id="110542"/>
    <lineage>
        <taxon>Eukaryota</taxon>
        <taxon>Fungi</taxon>
        <taxon>Dikarya</taxon>
        <taxon>Ascomycota</taxon>
        <taxon>Pezizomycotina</taxon>
        <taxon>Sordariomycetes</taxon>
        <taxon>Xylariomycetidae</taxon>
        <taxon>Xylariales</taxon>
        <taxon>Hypoxylaceae</taxon>
        <taxon>Hypoxylon</taxon>
    </lineage>
</organism>
<accession>A0ACC0CNY0</accession>
<protein>
    <submittedName>
        <fullName evidence="1">O-methyltransferase</fullName>
    </submittedName>
</protein>
<keyword evidence="2" id="KW-1185">Reference proteome</keyword>
<dbReference type="EMBL" id="MU394379">
    <property type="protein sequence ID" value="KAI6082076.1"/>
    <property type="molecule type" value="Genomic_DNA"/>
</dbReference>
<evidence type="ECO:0000313" key="2">
    <source>
        <dbReference type="Proteomes" id="UP001497680"/>
    </source>
</evidence>